<dbReference type="Proteomes" id="UP000236343">
    <property type="component" value="Unassembled WGS sequence"/>
</dbReference>
<organism evidence="2 3">
    <name type="scientific">Toxoplasma gondii COUG</name>
    <dbReference type="NCBI Taxonomy" id="1074873"/>
    <lineage>
        <taxon>Eukaryota</taxon>
        <taxon>Sar</taxon>
        <taxon>Alveolata</taxon>
        <taxon>Apicomplexa</taxon>
        <taxon>Conoidasida</taxon>
        <taxon>Coccidia</taxon>
        <taxon>Eucoccidiorida</taxon>
        <taxon>Eimeriorina</taxon>
        <taxon>Sarcocystidae</taxon>
        <taxon>Toxoplasma</taxon>
    </lineage>
</organism>
<reference evidence="2 3" key="1">
    <citation type="journal article" date="2016" name="Nat. Commun.">
        <title>Local admixture of amplified and diversified secreted pathogenesis determinants shapes mosaic Toxoplasma gondii genomes.</title>
        <authorList>
            <person name="Lorenzi H."/>
            <person name="Khan A."/>
            <person name="Behnke M.S."/>
            <person name="Namasivayam S."/>
            <person name="Swapna L.S."/>
            <person name="Hadjithomas M."/>
            <person name="Karamycheva S."/>
            <person name="Pinney D."/>
            <person name="Brunk B.P."/>
            <person name="Ajioka J.W."/>
            <person name="Ajzenberg D."/>
            <person name="Boothroyd J.C."/>
            <person name="Boyle J.P."/>
            <person name="Darde M.L."/>
            <person name="Diaz-Miranda M.A."/>
            <person name="Dubey J.P."/>
            <person name="Fritz H.M."/>
            <person name="Gennari S.M."/>
            <person name="Gregory B.D."/>
            <person name="Kim K."/>
            <person name="Saeij J.P."/>
            <person name="Su C."/>
            <person name="White M.W."/>
            <person name="Zhu X.Q."/>
            <person name="Howe D.K."/>
            <person name="Rosenthal B.M."/>
            <person name="Grigg M.E."/>
            <person name="Parkinson J."/>
            <person name="Liu L."/>
            <person name="Kissinger J.C."/>
            <person name="Roos D.S."/>
            <person name="Sibley L.D."/>
        </authorList>
    </citation>
    <scope>NUCLEOTIDE SEQUENCE [LARGE SCALE GENOMIC DNA]</scope>
    <source>
        <strain evidence="2 3">COUG</strain>
    </source>
</reference>
<sequence>MRTPSAFSPSSPASPSFCSSLSPPRLSSTRAALFSRRCGSPPRFLPPQTEAFSPPSRSPPSSLSSHLESASSAMTLVASRSASLSPSSLASFSSSLPPSPSGHSASPSGLTQLSFWLTPFSGACVIDSSSRRRSLLVSASLRLFGTAFLPPAISPAAAAAEARVSPSLLSPPSSKITPSRSPSSSLASSRSCPSSASPPFSSPAFVSCSFSEHTVEVATEPSSALPSPGVSGGDGASLFLERRESGPSLLPPDMLPDTRGLVYAIHHGEPLPLLAVRLCREQRVQELAANIAQRLLDALTEAEERRKGATWEEERRASRAATRQGEEGSLKKLLDCSTFRSGERNRKQSLKADAGNARNRENESPQERIRCYWPSVEDETSKMSVFFREMHATLYLLFEPRLFSPSPFLSSSLASSPSPFLSSSLASSPSPFLSSFSGDREASGESRDRVLADRVHGESVFSLLNPRVMEMVVPSLKQGRRLHLLLAFLHCVER</sequence>
<proteinExistence type="predicted"/>
<evidence type="ECO:0000313" key="2">
    <source>
        <dbReference type="EMBL" id="PIL96401.1"/>
    </source>
</evidence>
<dbReference type="AlphaFoldDB" id="A0A2G8XMZ9"/>
<accession>A0A2G8XMZ9</accession>
<feature type="region of interest" description="Disordered" evidence="1">
    <location>
        <begin position="86"/>
        <end position="105"/>
    </location>
</feature>
<feature type="region of interest" description="Disordered" evidence="1">
    <location>
        <begin position="167"/>
        <end position="192"/>
    </location>
</feature>
<evidence type="ECO:0000313" key="3">
    <source>
        <dbReference type="Proteomes" id="UP000236343"/>
    </source>
</evidence>
<name>A0A2G8XMZ9_TOXGO</name>
<protein>
    <submittedName>
        <fullName evidence="2">Uncharacterized protein</fullName>
    </submittedName>
</protein>
<comment type="caution">
    <text evidence="2">The sequence shown here is derived from an EMBL/GenBank/DDBJ whole genome shotgun (WGS) entry which is preliminary data.</text>
</comment>
<feature type="compositionally biased region" description="Low complexity" evidence="1">
    <location>
        <begin position="53"/>
        <end position="67"/>
    </location>
</feature>
<gene>
    <name evidence="2" type="ORF">TGCOUG_275830A</name>
</gene>
<feature type="region of interest" description="Disordered" evidence="1">
    <location>
        <begin position="344"/>
        <end position="366"/>
    </location>
</feature>
<feature type="region of interest" description="Disordered" evidence="1">
    <location>
        <begin position="303"/>
        <end position="327"/>
    </location>
</feature>
<dbReference type="VEuPathDB" id="ToxoDB:TGCOUG_275830A"/>
<feature type="compositionally biased region" description="Basic and acidic residues" evidence="1">
    <location>
        <begin position="303"/>
        <end position="317"/>
    </location>
</feature>
<dbReference type="EMBL" id="AGQR02003627">
    <property type="protein sequence ID" value="PIL96401.1"/>
    <property type="molecule type" value="Genomic_DNA"/>
</dbReference>
<feature type="region of interest" description="Disordered" evidence="1">
    <location>
        <begin position="1"/>
        <end position="25"/>
    </location>
</feature>
<feature type="region of interest" description="Disordered" evidence="1">
    <location>
        <begin position="38"/>
        <end position="67"/>
    </location>
</feature>
<feature type="region of interest" description="Disordered" evidence="1">
    <location>
        <begin position="219"/>
        <end position="238"/>
    </location>
</feature>
<evidence type="ECO:0000256" key="1">
    <source>
        <dbReference type="SAM" id="MobiDB-lite"/>
    </source>
</evidence>